<evidence type="ECO:0000313" key="2">
    <source>
        <dbReference type="EMBL" id="KPD02035.1"/>
    </source>
</evidence>
<accession>A0A0N0Z8V4</accession>
<keyword evidence="1" id="KW-1133">Transmembrane helix</keyword>
<keyword evidence="3" id="KW-1185">Reference proteome</keyword>
<organism evidence="2 3">
    <name type="scientific">Moellerella wisconsensis ATCC 35017</name>
    <dbReference type="NCBI Taxonomy" id="1354267"/>
    <lineage>
        <taxon>Bacteria</taxon>
        <taxon>Pseudomonadati</taxon>
        <taxon>Pseudomonadota</taxon>
        <taxon>Gammaproteobacteria</taxon>
        <taxon>Enterobacterales</taxon>
        <taxon>Morganellaceae</taxon>
        <taxon>Moellerella</taxon>
    </lineage>
</organism>
<dbReference type="AlphaFoldDB" id="A0A0N0Z8V4"/>
<dbReference type="Pfam" id="PF07214">
    <property type="entry name" value="DUF1418"/>
    <property type="match status" value="1"/>
</dbReference>
<evidence type="ECO:0000313" key="3">
    <source>
        <dbReference type="Proteomes" id="UP000053226"/>
    </source>
</evidence>
<keyword evidence="1" id="KW-0812">Transmembrane</keyword>
<dbReference type="InterPro" id="IPR010815">
    <property type="entry name" value="DUF1418"/>
</dbReference>
<evidence type="ECO:0008006" key="4">
    <source>
        <dbReference type="Google" id="ProtNLM"/>
    </source>
</evidence>
<sequence length="101" mass="11274">MNKKQPQMMRSLSDMPKIVLILEAIGMLILVFVFLAMNDYVSLPAFLMSQSAFVSLVMVGVGCLMPAAVNIVWRAIHSLSFIGIDNKKSTEERNKSSKKRP</sequence>
<dbReference type="Proteomes" id="UP000053226">
    <property type="component" value="Unassembled WGS sequence"/>
</dbReference>
<proteinExistence type="predicted"/>
<feature type="transmembrane region" description="Helical" evidence="1">
    <location>
        <begin position="53"/>
        <end position="73"/>
    </location>
</feature>
<evidence type="ECO:0000256" key="1">
    <source>
        <dbReference type="SAM" id="Phobius"/>
    </source>
</evidence>
<keyword evidence="1" id="KW-0472">Membrane</keyword>
<dbReference type="EMBL" id="LGAA01000026">
    <property type="protein sequence ID" value="KPD02035.1"/>
    <property type="molecule type" value="Genomic_DNA"/>
</dbReference>
<dbReference type="RefSeq" id="WP_053908963.1">
    <property type="nucleotide sequence ID" value="NZ_CAWMUS010000026.1"/>
</dbReference>
<dbReference type="OrthoDB" id="6456711at2"/>
<reference evidence="2 3" key="1">
    <citation type="submission" date="2015-07" db="EMBL/GenBank/DDBJ databases">
        <title>ATOL: Assembling a taxonomically balanced genome-scale reconstruction of the evolutionary history of the Enterobacteriaceae.</title>
        <authorList>
            <person name="Plunkett G.III."/>
            <person name="Neeno-Eckwall E.C."/>
            <person name="Glasner J.D."/>
            <person name="Perna N.T."/>
        </authorList>
    </citation>
    <scope>NUCLEOTIDE SEQUENCE [LARGE SCALE GENOMIC DNA]</scope>
    <source>
        <strain evidence="2 3">ATCC 35017</strain>
    </source>
</reference>
<feature type="transmembrane region" description="Helical" evidence="1">
    <location>
        <begin position="20"/>
        <end position="41"/>
    </location>
</feature>
<name>A0A0N0Z8V4_9GAMM</name>
<comment type="caution">
    <text evidence="2">The sequence shown here is derived from an EMBL/GenBank/DDBJ whole genome shotgun (WGS) entry which is preliminary data.</text>
</comment>
<protein>
    <recommendedName>
        <fullName evidence="4">Inner membrane protein</fullName>
    </recommendedName>
</protein>
<gene>
    <name evidence="2" type="ORF">M992_2578</name>
</gene>